<dbReference type="GO" id="GO:0036297">
    <property type="term" value="P:interstrand cross-link repair"/>
    <property type="evidence" value="ECO:0007669"/>
    <property type="project" value="TreeGrafter"/>
</dbReference>
<feature type="domain" description="Helicase ATP-binding" evidence="4">
    <location>
        <begin position="57"/>
        <end position="239"/>
    </location>
</feature>
<comment type="caution">
    <text evidence="6">The sequence shown here is derived from an EMBL/GenBank/DDBJ whole genome shotgun (WGS) entry which is preliminary data.</text>
</comment>
<dbReference type="PANTHER" id="PTHR47957">
    <property type="entry name" value="ATP-DEPENDENT HELICASE HRQ1"/>
    <property type="match status" value="1"/>
</dbReference>
<evidence type="ECO:0008006" key="8">
    <source>
        <dbReference type="Google" id="ProtNLM"/>
    </source>
</evidence>
<evidence type="ECO:0000256" key="2">
    <source>
        <dbReference type="ARBA" id="ARBA00022840"/>
    </source>
</evidence>
<name>A0A2A6E0C2_9BACL</name>
<dbReference type="AlphaFoldDB" id="A0A2A6E0C2"/>
<organism evidence="6 7">
    <name type="scientific">Candidatus Reconcilbacillus cellulovorans</name>
    <dbReference type="NCBI Taxonomy" id="1906605"/>
    <lineage>
        <taxon>Bacteria</taxon>
        <taxon>Bacillati</taxon>
        <taxon>Bacillota</taxon>
        <taxon>Bacilli</taxon>
        <taxon>Bacillales</taxon>
        <taxon>Paenibacillaceae</taxon>
        <taxon>Candidatus Reconcilbacillus</taxon>
    </lineage>
</organism>
<dbReference type="SMART" id="SM00487">
    <property type="entry name" value="DEXDc"/>
    <property type="match status" value="1"/>
</dbReference>
<dbReference type="EMBL" id="MOXJ01000014">
    <property type="protein sequence ID" value="PDO10454.1"/>
    <property type="molecule type" value="Genomic_DNA"/>
</dbReference>
<evidence type="ECO:0000256" key="1">
    <source>
        <dbReference type="ARBA" id="ARBA00022741"/>
    </source>
</evidence>
<proteinExistence type="predicted"/>
<dbReference type="GO" id="GO:0005524">
    <property type="term" value="F:ATP binding"/>
    <property type="evidence" value="ECO:0007669"/>
    <property type="project" value="UniProtKB-KW"/>
</dbReference>
<feature type="region of interest" description="Disordered" evidence="3">
    <location>
        <begin position="304"/>
        <end position="323"/>
    </location>
</feature>
<dbReference type="Pfam" id="PF00271">
    <property type="entry name" value="Helicase_C"/>
    <property type="match status" value="1"/>
</dbReference>
<keyword evidence="2" id="KW-0067">ATP-binding</keyword>
<evidence type="ECO:0000313" key="7">
    <source>
        <dbReference type="Proteomes" id="UP000243688"/>
    </source>
</evidence>
<dbReference type="SUPFAM" id="SSF52540">
    <property type="entry name" value="P-loop containing nucleoside triphosphate hydrolases"/>
    <property type="match status" value="1"/>
</dbReference>
<feature type="domain" description="Helicase C-terminal" evidence="5">
    <location>
        <begin position="264"/>
        <end position="442"/>
    </location>
</feature>
<dbReference type="InterPro" id="IPR001650">
    <property type="entry name" value="Helicase_C-like"/>
</dbReference>
<evidence type="ECO:0000313" key="6">
    <source>
        <dbReference type="EMBL" id="PDO10454.1"/>
    </source>
</evidence>
<protein>
    <recommendedName>
        <fullName evidence="8">DEAD/DEAH box helicase</fullName>
    </recommendedName>
</protein>
<evidence type="ECO:0000259" key="5">
    <source>
        <dbReference type="PROSITE" id="PS51194"/>
    </source>
</evidence>
<accession>A0A2A6E0C2</accession>
<dbReference type="GO" id="GO:0043138">
    <property type="term" value="F:3'-5' DNA helicase activity"/>
    <property type="evidence" value="ECO:0007669"/>
    <property type="project" value="TreeGrafter"/>
</dbReference>
<dbReference type="Gene3D" id="3.40.50.300">
    <property type="entry name" value="P-loop containing nucleotide triphosphate hydrolases"/>
    <property type="match status" value="2"/>
</dbReference>
<dbReference type="Pfam" id="PF00270">
    <property type="entry name" value="DEAD"/>
    <property type="match status" value="1"/>
</dbReference>
<keyword evidence="1" id="KW-0547">Nucleotide-binding</keyword>
<dbReference type="InterPro" id="IPR014001">
    <property type="entry name" value="Helicase_ATP-bd"/>
</dbReference>
<dbReference type="PROSITE" id="PS51192">
    <property type="entry name" value="HELICASE_ATP_BIND_1"/>
    <property type="match status" value="1"/>
</dbReference>
<dbReference type="Proteomes" id="UP000243688">
    <property type="component" value="Unassembled WGS sequence"/>
</dbReference>
<dbReference type="GO" id="GO:0003676">
    <property type="term" value="F:nucleic acid binding"/>
    <property type="evidence" value="ECO:0007669"/>
    <property type="project" value="InterPro"/>
</dbReference>
<reference evidence="6 7" key="1">
    <citation type="submission" date="2016-12" db="EMBL/GenBank/DDBJ databases">
        <title>Candidatus Reconcilibacillus cellulovorans genome.</title>
        <authorList>
            <person name="Kolinko S."/>
            <person name="Wu Y.-W."/>
            <person name="Tachea F."/>
            <person name="Denzel E."/>
            <person name="Hiras J."/>
            <person name="Baecker N."/>
            <person name="Chan L.J."/>
            <person name="Eichorst S.A."/>
            <person name="Frey D."/>
            <person name="Adams P.D."/>
            <person name="Pray T."/>
            <person name="Tanjore D."/>
            <person name="Petzold C.J."/>
            <person name="Gladden J.M."/>
            <person name="Simmons B.A."/>
            <person name="Singer S.W."/>
        </authorList>
    </citation>
    <scope>NUCLEOTIDE SEQUENCE [LARGE SCALE GENOMIC DNA]</scope>
    <source>
        <strain evidence="6">JTherm</strain>
    </source>
</reference>
<sequence>MQSFWEKLGWSCVATLPLPCREKRLFSVEGLALRPETAAYVRAFAPEGVYLHQKEALMRYLEGKSVCLTTGTASGKSFAFYAAAIECLAADPQARVMVVYPLKALSAEQQERWVQALRLAGLRENVGRIDGQIPPRKRPDVLKSCRVVVMTPDVVHAWLLSNLSDEICRRFLRDVKLLVVDEVHAYSGVFGSNAAFLFRRLRHLFALLGASPRFFCASATVADGRQHLQQLFGVPFELIGPDKDTSPKHEVSIVFLRPPAAADLLSETALFLSGLAEEKKRFIVFVDSRKQTEQLATILARSRTGAAGGRGEEDEAEPEIAPGFDGEHLTQYGILPYRAGYEEHDRAIIQERLSSGQLQGVVSTSALELGLDIPNLDAAVLLGVPASATSFWQRIGRIGRHKEGVVYLLHTGSYGDEMVFRSPESLLERPFAESTLYLDNPRIQYIHALCLARTGGEHDQVAGTSDDASFDSPIDWPDGFLELCRSERIGALPAELRQMKAEAGDDPNHVFPLRDAESQFKVELRQGPEQRELGTLSFSQVMREAYPGAVYYYTTQAFRVYKVNIPSKTIWVRKEKHYTTKPYEFGTQVFPNFSREGKVDACRYGDLLIVECELQIREWITSFEERRGANKMRYEYPLYAPEAGIHFIHPYFTRNYFSTGVVMAHPAMKQYSRSVLDKAARLMYESFLYSVPLERQDVGLATDKFRFADEPHIRKDEPFVVFYDQVYGSLRLSAKIAESRVIEKLFSQAIEMAKADQDADAEAVREVTALLECLDRCVRENGRIDGPISREEVSGVEEHGDRVRVVMPGTVGIALVKNREFMVESVFFSPNQGLTYKGRYLDQEIHDTTVVYLRADLVKPVQGASKIGWYDLNTGEVIEDE</sequence>
<dbReference type="PROSITE" id="PS51194">
    <property type="entry name" value="HELICASE_CTER"/>
    <property type="match status" value="1"/>
</dbReference>
<evidence type="ECO:0000256" key="3">
    <source>
        <dbReference type="SAM" id="MobiDB-lite"/>
    </source>
</evidence>
<evidence type="ECO:0000259" key="4">
    <source>
        <dbReference type="PROSITE" id="PS51192"/>
    </source>
</evidence>
<dbReference type="SMART" id="SM00490">
    <property type="entry name" value="HELICc"/>
    <property type="match status" value="1"/>
</dbReference>
<dbReference type="InterPro" id="IPR011545">
    <property type="entry name" value="DEAD/DEAH_box_helicase_dom"/>
</dbReference>
<dbReference type="InterPro" id="IPR027417">
    <property type="entry name" value="P-loop_NTPase"/>
</dbReference>
<gene>
    <name evidence="6" type="ORF">BLM47_06885</name>
</gene>
<dbReference type="PANTHER" id="PTHR47957:SF3">
    <property type="entry name" value="ATP-DEPENDENT HELICASE HRQ1"/>
    <property type="match status" value="1"/>
</dbReference>
<dbReference type="GO" id="GO:0006289">
    <property type="term" value="P:nucleotide-excision repair"/>
    <property type="evidence" value="ECO:0007669"/>
    <property type="project" value="TreeGrafter"/>
</dbReference>